<dbReference type="OrthoDB" id="2020429at2759"/>
<reference evidence="1" key="1">
    <citation type="submission" date="2021-01" db="EMBL/GenBank/DDBJ databases">
        <title>Adiantum capillus-veneris genome.</title>
        <authorList>
            <person name="Fang Y."/>
            <person name="Liao Q."/>
        </authorList>
    </citation>
    <scope>NUCLEOTIDE SEQUENCE</scope>
    <source>
        <strain evidence="1">H3</strain>
        <tissue evidence="1">Leaf</tissue>
    </source>
</reference>
<sequence>MAVSSLQVVYQLTADLRPFIPQRDIKNQLDLRTNQGGATRNCGLLWPYQSCRPKERRHHSRLVAASDAPDAFYDDLRAGSPIMIIEAPLHLKTAEPMPMLRQNNGFVMPGDAGRIISRRPKDVWAIRFKSGAFLIERRYFKPLDAE</sequence>
<dbReference type="InterPro" id="IPR021495">
    <property type="entry name" value="CRR42-like"/>
</dbReference>
<keyword evidence="2" id="KW-1185">Reference proteome</keyword>
<evidence type="ECO:0000313" key="1">
    <source>
        <dbReference type="EMBL" id="KAI5077757.1"/>
    </source>
</evidence>
<comment type="caution">
    <text evidence="1">The sequence shown here is derived from an EMBL/GenBank/DDBJ whole genome shotgun (WGS) entry which is preliminary data.</text>
</comment>
<dbReference type="Proteomes" id="UP000886520">
    <property type="component" value="Chromosome 7"/>
</dbReference>
<gene>
    <name evidence="1" type="ORF">GOP47_0007581</name>
</gene>
<evidence type="ECO:0000313" key="2">
    <source>
        <dbReference type="Proteomes" id="UP000886520"/>
    </source>
</evidence>
<dbReference type="Pfam" id="PF11347">
    <property type="entry name" value="CRR42-like"/>
    <property type="match status" value="1"/>
</dbReference>
<dbReference type="EMBL" id="JABFUD020000007">
    <property type="protein sequence ID" value="KAI5077757.1"/>
    <property type="molecule type" value="Genomic_DNA"/>
</dbReference>
<dbReference type="PANTHER" id="PTHR36799">
    <property type="match status" value="1"/>
</dbReference>
<dbReference type="AlphaFoldDB" id="A0A9D4V2G0"/>
<protein>
    <submittedName>
        <fullName evidence="1">Uncharacterized protein</fullName>
    </submittedName>
</protein>
<dbReference type="GO" id="GO:0010258">
    <property type="term" value="P:NADH dehydrogenase complex (plastoquinone) assembly"/>
    <property type="evidence" value="ECO:0007669"/>
    <property type="project" value="InterPro"/>
</dbReference>
<accession>A0A9D4V2G0</accession>
<organism evidence="1 2">
    <name type="scientific">Adiantum capillus-veneris</name>
    <name type="common">Maidenhair fern</name>
    <dbReference type="NCBI Taxonomy" id="13818"/>
    <lineage>
        <taxon>Eukaryota</taxon>
        <taxon>Viridiplantae</taxon>
        <taxon>Streptophyta</taxon>
        <taxon>Embryophyta</taxon>
        <taxon>Tracheophyta</taxon>
        <taxon>Polypodiopsida</taxon>
        <taxon>Polypodiidae</taxon>
        <taxon>Polypodiales</taxon>
        <taxon>Pteridineae</taxon>
        <taxon>Pteridaceae</taxon>
        <taxon>Vittarioideae</taxon>
        <taxon>Adiantum</taxon>
    </lineage>
</organism>
<dbReference type="PANTHER" id="PTHR36799:SF2">
    <property type="entry name" value="PROTEIN CHLORORESPIRATORY REDUCTION 42, CHLOROPLASTIC"/>
    <property type="match status" value="1"/>
</dbReference>
<proteinExistence type="predicted"/>
<name>A0A9D4V2G0_ADICA</name>